<dbReference type="EMBL" id="CP018820">
    <property type="protein sequence ID" value="APR53315.1"/>
    <property type="molecule type" value="Genomic_DNA"/>
</dbReference>
<dbReference type="RefSeq" id="WP_075151957.1">
    <property type="nucleotide sequence ID" value="NZ_CP018820.1"/>
</dbReference>
<accession>A0A1L6JBN2</accession>
<proteinExistence type="predicted"/>
<dbReference type="GeneID" id="44133588"/>
<reference evidence="2" key="1">
    <citation type="submission" date="2016-12" db="EMBL/GenBank/DDBJ databases">
        <title>Whole genome sequencing of Sphingomonas sp. ABOJV.</title>
        <authorList>
            <person name="Conlan S."/>
            <person name="Thomas P.J."/>
            <person name="Mullikin J."/>
            <person name="Palmore T.N."/>
            <person name="Frank K.M."/>
            <person name="Segre J.A."/>
        </authorList>
    </citation>
    <scope>NUCLEOTIDE SEQUENCE [LARGE SCALE GENOMIC DNA]</scope>
    <source>
        <strain evidence="2">ABOJV</strain>
    </source>
</reference>
<dbReference type="OrthoDB" id="7450734at2"/>
<keyword evidence="2" id="KW-1185">Reference proteome</keyword>
<evidence type="ECO:0000313" key="1">
    <source>
        <dbReference type="EMBL" id="APR53315.1"/>
    </source>
</evidence>
<sequence>MKYWLFSTVALLLAGPAMAQRAGPPPVSDGYDWAIRIDEESRVSSAILAYEVDGTDDQPLNFSCEQGGNRIFASISGGDPALRGIVLSSGPQSLRLPGTTEANEDEPPHFTSREIAGNSPFIRAFAANGWLRMTALGQTTGMTGTAAGKQAIKRFVEFCTR</sequence>
<name>A0A1L6JBN2_9SPHN</name>
<dbReference type="STRING" id="93064.BRX40_13540"/>
<evidence type="ECO:0000313" key="2">
    <source>
        <dbReference type="Proteomes" id="UP000185161"/>
    </source>
</evidence>
<dbReference type="Proteomes" id="UP000185161">
    <property type="component" value="Chromosome"/>
</dbReference>
<gene>
    <name evidence="1" type="ORF">BRX40_13540</name>
</gene>
<protein>
    <submittedName>
        <fullName evidence="1">Uncharacterized protein</fullName>
    </submittedName>
</protein>
<organism evidence="1 2">
    <name type="scientific">Sphingomonas koreensis</name>
    <dbReference type="NCBI Taxonomy" id="93064"/>
    <lineage>
        <taxon>Bacteria</taxon>
        <taxon>Pseudomonadati</taxon>
        <taxon>Pseudomonadota</taxon>
        <taxon>Alphaproteobacteria</taxon>
        <taxon>Sphingomonadales</taxon>
        <taxon>Sphingomonadaceae</taxon>
        <taxon>Sphingomonas</taxon>
    </lineage>
</organism>
<dbReference type="AlphaFoldDB" id="A0A1L6JBN2"/>
<dbReference type="KEGG" id="skr:BRX40_13540"/>